<dbReference type="InterPro" id="IPR002646">
    <property type="entry name" value="PolA_pol_head_dom"/>
</dbReference>
<feature type="binding site" evidence="11">
    <location>
        <position position="27"/>
    </location>
    <ligand>
        <name>CTP</name>
        <dbReference type="ChEBI" id="CHEBI:37563"/>
    </ligand>
</feature>
<comment type="function">
    <text evidence="11">Catalyzes the addition and repair of the essential 3'-terminal CCA sequence in tRNAs without using a nucleic acid template. Adds these three nucleotides in the order of C, C, and A to the tRNA nucleotide-73, using CTP and ATP as substrates and producing inorganic pyrophosphate. tRNA 3'-terminal CCA addition is required both for tRNA processing and repair. Also involved in tRNA surveillance by mediating tandem CCA addition to generate a CCACCA at the 3' terminus of unstable tRNAs. While stable tRNAs receive only 3'-terminal CCA, unstable tRNAs are marked with CCACCA and rapidly degraded.</text>
</comment>
<feature type="binding site" evidence="11">
    <location>
        <position position="160"/>
    </location>
    <ligand>
        <name>CTP</name>
        <dbReference type="ChEBI" id="CHEBI:37563"/>
    </ligand>
</feature>
<dbReference type="AlphaFoldDB" id="A0A2V3WC59"/>
<comment type="subunit">
    <text evidence="11">Homodimer.</text>
</comment>
<keyword evidence="4 11" id="KW-0548">Nucleotidyltransferase</keyword>
<feature type="binding site" evidence="11">
    <location>
        <position position="111"/>
    </location>
    <ligand>
        <name>CTP</name>
        <dbReference type="ChEBI" id="CHEBI:37563"/>
    </ligand>
</feature>
<feature type="domain" description="CCA-adding enzyme C-terminal" evidence="14">
    <location>
        <begin position="250"/>
        <end position="390"/>
    </location>
</feature>
<comment type="similarity">
    <text evidence="11">Belongs to the tRNA nucleotidyltransferase/poly(A) polymerase family. Bacterial CCA-adding enzyme type 3 subfamily.</text>
</comment>
<dbReference type="GO" id="GO:0000049">
    <property type="term" value="F:tRNA binding"/>
    <property type="evidence" value="ECO:0007669"/>
    <property type="project" value="UniProtKB-UniRule"/>
</dbReference>
<evidence type="ECO:0000256" key="1">
    <source>
        <dbReference type="ARBA" id="ARBA00001946"/>
    </source>
</evidence>
<keyword evidence="8 11" id="KW-0067">ATP-binding</keyword>
<dbReference type="Gene3D" id="1.10.3090.10">
    <property type="entry name" value="cca-adding enzyme, domain 2"/>
    <property type="match status" value="1"/>
</dbReference>
<feature type="binding site" evidence="11">
    <location>
        <position position="157"/>
    </location>
    <ligand>
        <name>ATP</name>
        <dbReference type="ChEBI" id="CHEBI:30616"/>
    </ligand>
</feature>
<evidence type="ECO:0000256" key="5">
    <source>
        <dbReference type="ARBA" id="ARBA00022723"/>
    </source>
</evidence>
<feature type="binding site" evidence="11">
    <location>
        <position position="30"/>
    </location>
    <ligand>
        <name>ATP</name>
        <dbReference type="ChEBI" id="CHEBI:30616"/>
    </ligand>
</feature>
<proteinExistence type="inferred from homology"/>
<feature type="binding site" evidence="11">
    <location>
        <position position="42"/>
    </location>
    <ligand>
        <name>Mg(2+)</name>
        <dbReference type="ChEBI" id="CHEBI:18420"/>
    </ligand>
</feature>
<sequence>MQTIDDVAKKIIATLNEAGFQAYIVGGAVRDKLLNKPVNDIDLATDATPTEVTALFEHVIPVGIEHGTVIVRADHLSFEVTTFREEAGYSDFRHPDEVSYVTDLTTDLSRRDFTMNAMAENKQGTIIDPFDGKADLQARLIRAVGEPLERFQEDPLRILRALRFASQLGFMIETNTYEAMQTRLPLITALAIERVRVELDKLIQAENCRMGLHQAEALGLFDYLPVFKDSPSLIMKVRASECPFNGLTDWFVYLAYLEKQFDLSTFIKAYKLSNKDKQVMNDLDDTLMFYQSTGVSDRLVYQLDKASIHRFCVLVFHIFGENLSPDDLLDQKQALPIQSRQELAVDGHDLRRLLTDKAPGPWLRELIEVIEQNVVSGSLPNKKRAIEEWVKWYYQSENA</sequence>
<dbReference type="Gene3D" id="1.10.246.80">
    <property type="match status" value="1"/>
</dbReference>
<dbReference type="InterPro" id="IPR032810">
    <property type="entry name" value="CCA-adding_enz_C"/>
</dbReference>
<evidence type="ECO:0000259" key="12">
    <source>
        <dbReference type="Pfam" id="PF01743"/>
    </source>
</evidence>
<evidence type="ECO:0000313" key="16">
    <source>
        <dbReference type="Proteomes" id="UP000247922"/>
    </source>
</evidence>
<dbReference type="InterPro" id="IPR023068">
    <property type="entry name" value="CCA-adding_enz_firmicutes"/>
</dbReference>
<comment type="catalytic activity">
    <reaction evidence="11">
        <text>a tRNA with a 3' CCA end + 2 CTP + ATP = a tRNA with a 3' CCACCA end + 3 diphosphate</text>
        <dbReference type="Rhea" id="RHEA:76235"/>
        <dbReference type="Rhea" id="RHEA-COMP:10468"/>
        <dbReference type="Rhea" id="RHEA-COMP:18655"/>
        <dbReference type="ChEBI" id="CHEBI:30616"/>
        <dbReference type="ChEBI" id="CHEBI:33019"/>
        <dbReference type="ChEBI" id="CHEBI:37563"/>
        <dbReference type="ChEBI" id="CHEBI:83071"/>
        <dbReference type="ChEBI" id="CHEBI:195187"/>
    </reaction>
</comment>
<dbReference type="SUPFAM" id="SSF81301">
    <property type="entry name" value="Nucleotidyltransferase"/>
    <property type="match status" value="1"/>
</dbReference>
<evidence type="ECO:0000256" key="10">
    <source>
        <dbReference type="ARBA" id="ARBA00022884"/>
    </source>
</evidence>
<dbReference type="Pfam" id="PF13735">
    <property type="entry name" value="tRNA_NucTran2_2"/>
    <property type="match status" value="1"/>
</dbReference>
<reference evidence="15 16" key="1">
    <citation type="submission" date="2018-05" db="EMBL/GenBank/DDBJ databases">
        <title>Genomic Encyclopedia of Type Strains, Phase IV (KMG-IV): sequencing the most valuable type-strain genomes for metagenomic binning, comparative biology and taxonomic classification.</title>
        <authorList>
            <person name="Goeker M."/>
        </authorList>
    </citation>
    <scope>NUCLEOTIDE SEQUENCE [LARGE SCALE GENOMIC DNA]</scope>
    <source>
        <strain evidence="15 16">DSM 22440</strain>
    </source>
</reference>
<feature type="binding site" evidence="11">
    <location>
        <position position="27"/>
    </location>
    <ligand>
        <name>ATP</name>
        <dbReference type="ChEBI" id="CHEBI:30616"/>
    </ligand>
</feature>
<keyword evidence="3 11" id="KW-0819">tRNA processing</keyword>
<feature type="binding site" evidence="11">
    <location>
        <position position="157"/>
    </location>
    <ligand>
        <name>CTP</name>
        <dbReference type="ChEBI" id="CHEBI:37563"/>
    </ligand>
</feature>
<dbReference type="Gene3D" id="3.30.460.10">
    <property type="entry name" value="Beta Polymerase, domain 2"/>
    <property type="match status" value="1"/>
</dbReference>
<comment type="catalytic activity">
    <reaction evidence="11">
        <text>a tRNA precursor + 2 CTP + ATP = a tRNA with a 3' CCA end + 3 diphosphate</text>
        <dbReference type="Rhea" id="RHEA:14433"/>
        <dbReference type="Rhea" id="RHEA-COMP:10465"/>
        <dbReference type="Rhea" id="RHEA-COMP:10468"/>
        <dbReference type="ChEBI" id="CHEBI:30616"/>
        <dbReference type="ChEBI" id="CHEBI:33019"/>
        <dbReference type="ChEBI" id="CHEBI:37563"/>
        <dbReference type="ChEBI" id="CHEBI:74896"/>
        <dbReference type="ChEBI" id="CHEBI:83071"/>
        <dbReference type="EC" id="2.7.7.72"/>
    </reaction>
</comment>
<dbReference type="EC" id="2.7.7.72" evidence="11"/>
<dbReference type="SUPFAM" id="SSF81891">
    <property type="entry name" value="Poly A polymerase C-terminal region-like"/>
    <property type="match status" value="1"/>
</dbReference>
<evidence type="ECO:0000256" key="2">
    <source>
        <dbReference type="ARBA" id="ARBA00022679"/>
    </source>
</evidence>
<protein>
    <recommendedName>
        <fullName evidence="11">CCA-adding enzyme</fullName>
        <ecNumber evidence="11">2.7.7.72</ecNumber>
    </recommendedName>
    <alternativeName>
        <fullName evidence="11">CCA tRNA nucleotidyltransferase</fullName>
    </alternativeName>
    <alternativeName>
        <fullName evidence="11">tRNA CCA-pyrophosphorylase</fullName>
    </alternativeName>
    <alternativeName>
        <fullName evidence="11">tRNA adenylyl-/cytidylyl- transferase</fullName>
    </alternativeName>
    <alternativeName>
        <fullName evidence="11">tRNA nucleotidyltransferase</fullName>
    </alternativeName>
    <alternativeName>
        <fullName evidence="11">tRNA-NT</fullName>
    </alternativeName>
</protein>
<keyword evidence="2 11" id="KW-0808">Transferase</keyword>
<feature type="binding site" evidence="11">
    <location>
        <position position="160"/>
    </location>
    <ligand>
        <name>ATP</name>
        <dbReference type="ChEBI" id="CHEBI:30616"/>
    </ligand>
</feature>
<dbReference type="InterPro" id="IPR050264">
    <property type="entry name" value="Bact_CCA-adding_enz_type3_sf"/>
</dbReference>
<feature type="binding site" evidence="11">
    <location>
        <position position="30"/>
    </location>
    <ligand>
        <name>CTP</name>
        <dbReference type="ChEBI" id="CHEBI:37563"/>
    </ligand>
</feature>
<dbReference type="PANTHER" id="PTHR46173:SF1">
    <property type="entry name" value="CCA TRNA NUCLEOTIDYLTRANSFERASE 1, MITOCHONDRIAL"/>
    <property type="match status" value="1"/>
</dbReference>
<feature type="binding site" evidence="11">
    <location>
        <position position="154"/>
    </location>
    <ligand>
        <name>CTP</name>
        <dbReference type="ChEBI" id="CHEBI:37563"/>
    </ligand>
</feature>
<dbReference type="GO" id="GO:0042245">
    <property type="term" value="P:RNA repair"/>
    <property type="evidence" value="ECO:0007669"/>
    <property type="project" value="UniProtKB-KW"/>
</dbReference>
<feature type="domain" description="tRNA nucleotidyltransferase/poly(A) polymerase RNA and SrmB- binding" evidence="13">
    <location>
        <begin position="169"/>
        <end position="227"/>
    </location>
</feature>
<feature type="domain" description="Poly A polymerase head" evidence="12">
    <location>
        <begin position="22"/>
        <end position="142"/>
    </location>
</feature>
<comment type="caution">
    <text evidence="15">The sequence shown here is derived from an EMBL/GenBank/DDBJ whole genome shotgun (WGS) entry which is preliminary data.</text>
</comment>
<gene>
    <name evidence="11" type="primary">cca</name>
    <name evidence="15" type="ORF">DES38_104173</name>
</gene>
<evidence type="ECO:0000259" key="13">
    <source>
        <dbReference type="Pfam" id="PF12627"/>
    </source>
</evidence>
<feature type="binding site" evidence="11">
    <location>
        <position position="111"/>
    </location>
    <ligand>
        <name>ATP</name>
        <dbReference type="ChEBI" id="CHEBI:30616"/>
    </ligand>
</feature>
<evidence type="ECO:0000256" key="4">
    <source>
        <dbReference type="ARBA" id="ARBA00022695"/>
    </source>
</evidence>
<evidence type="ECO:0000256" key="3">
    <source>
        <dbReference type="ARBA" id="ARBA00022694"/>
    </source>
</evidence>
<name>A0A2V3WC59_9BACI</name>
<keyword evidence="16" id="KW-1185">Reference proteome</keyword>
<dbReference type="InterPro" id="IPR032828">
    <property type="entry name" value="PolyA_RNA-bd"/>
</dbReference>
<dbReference type="GO" id="GO:0001680">
    <property type="term" value="P:tRNA 3'-terminal CCA addition"/>
    <property type="evidence" value="ECO:0007669"/>
    <property type="project" value="UniProtKB-UniRule"/>
</dbReference>
<keyword evidence="6 11" id="KW-0547">Nucleotide-binding</keyword>
<dbReference type="HAMAP" id="MF_01263">
    <property type="entry name" value="CCA_bact_type3"/>
    <property type="match status" value="1"/>
</dbReference>
<dbReference type="Pfam" id="PF12627">
    <property type="entry name" value="PolyA_pol_RNAbd"/>
    <property type="match status" value="1"/>
</dbReference>
<organism evidence="15 16">
    <name type="scientific">Streptohalobacillus salinus</name>
    <dbReference type="NCBI Taxonomy" id="621096"/>
    <lineage>
        <taxon>Bacteria</taxon>
        <taxon>Bacillati</taxon>
        <taxon>Bacillota</taxon>
        <taxon>Bacilli</taxon>
        <taxon>Bacillales</taxon>
        <taxon>Bacillaceae</taxon>
        <taxon>Streptohalobacillus</taxon>
    </lineage>
</organism>
<dbReference type="EMBL" id="QJJR01000004">
    <property type="protein sequence ID" value="PXW91740.1"/>
    <property type="molecule type" value="Genomic_DNA"/>
</dbReference>
<evidence type="ECO:0000313" key="15">
    <source>
        <dbReference type="EMBL" id="PXW91740.1"/>
    </source>
</evidence>
<evidence type="ECO:0000256" key="6">
    <source>
        <dbReference type="ARBA" id="ARBA00022741"/>
    </source>
</evidence>
<keyword evidence="5 11" id="KW-0479">Metal-binding</keyword>
<dbReference type="GO" id="GO:0004810">
    <property type="term" value="F:CCA tRNA nucleotidyltransferase activity"/>
    <property type="evidence" value="ECO:0007669"/>
    <property type="project" value="UniProtKB-UniRule"/>
</dbReference>
<dbReference type="GO" id="GO:0005524">
    <property type="term" value="F:ATP binding"/>
    <property type="evidence" value="ECO:0007669"/>
    <property type="project" value="UniProtKB-UniRule"/>
</dbReference>
<evidence type="ECO:0000256" key="7">
    <source>
        <dbReference type="ARBA" id="ARBA00022800"/>
    </source>
</evidence>
<keyword evidence="9 11" id="KW-0460">Magnesium</keyword>
<keyword evidence="7 11" id="KW-0692">RNA repair</keyword>
<feature type="binding site" evidence="11">
    <location>
        <position position="40"/>
    </location>
    <ligand>
        <name>Mg(2+)</name>
        <dbReference type="ChEBI" id="CHEBI:18420"/>
    </ligand>
</feature>
<evidence type="ECO:0000256" key="11">
    <source>
        <dbReference type="HAMAP-Rule" id="MF_01263"/>
    </source>
</evidence>
<dbReference type="GO" id="GO:0160016">
    <property type="term" value="F:CCACCA tRNA nucleotidyltransferase activity"/>
    <property type="evidence" value="ECO:0007669"/>
    <property type="project" value="RHEA"/>
</dbReference>
<dbReference type="RefSeq" id="WP_170114339.1">
    <property type="nucleotide sequence ID" value="NZ_QJJR01000004.1"/>
</dbReference>
<dbReference type="Pfam" id="PF01743">
    <property type="entry name" value="PolyA_pol"/>
    <property type="match status" value="1"/>
</dbReference>
<dbReference type="GO" id="GO:0000287">
    <property type="term" value="F:magnesium ion binding"/>
    <property type="evidence" value="ECO:0007669"/>
    <property type="project" value="UniProtKB-UniRule"/>
</dbReference>
<dbReference type="NCBIfam" id="NF009814">
    <property type="entry name" value="PRK13299.1"/>
    <property type="match status" value="1"/>
</dbReference>
<evidence type="ECO:0000259" key="14">
    <source>
        <dbReference type="Pfam" id="PF13735"/>
    </source>
</evidence>
<evidence type="ECO:0000256" key="8">
    <source>
        <dbReference type="ARBA" id="ARBA00022840"/>
    </source>
</evidence>
<dbReference type="InterPro" id="IPR043519">
    <property type="entry name" value="NT_sf"/>
</dbReference>
<feature type="binding site" evidence="11">
    <location>
        <position position="163"/>
    </location>
    <ligand>
        <name>ATP</name>
        <dbReference type="ChEBI" id="CHEBI:30616"/>
    </ligand>
</feature>
<evidence type="ECO:0000256" key="9">
    <source>
        <dbReference type="ARBA" id="ARBA00022842"/>
    </source>
</evidence>
<dbReference type="PANTHER" id="PTHR46173">
    <property type="entry name" value="CCA TRNA NUCLEOTIDYLTRANSFERASE 1, MITOCHONDRIAL"/>
    <property type="match status" value="1"/>
</dbReference>
<feature type="binding site" evidence="11">
    <location>
        <position position="154"/>
    </location>
    <ligand>
        <name>ATP</name>
        <dbReference type="ChEBI" id="CHEBI:30616"/>
    </ligand>
</feature>
<dbReference type="CDD" id="cd05398">
    <property type="entry name" value="NT_ClassII-CCAase"/>
    <property type="match status" value="1"/>
</dbReference>
<accession>A0A2V3WC59</accession>
<feature type="binding site" evidence="11">
    <location>
        <position position="163"/>
    </location>
    <ligand>
        <name>CTP</name>
        <dbReference type="ChEBI" id="CHEBI:37563"/>
    </ligand>
</feature>
<comment type="miscellaneous">
    <text evidence="11">A single active site specifically recognizes both ATP and CTP and is responsible for their addition.</text>
</comment>
<dbReference type="Proteomes" id="UP000247922">
    <property type="component" value="Unassembled WGS sequence"/>
</dbReference>
<comment type="cofactor">
    <cofactor evidence="1 11">
        <name>Mg(2+)</name>
        <dbReference type="ChEBI" id="CHEBI:18420"/>
    </cofactor>
</comment>
<keyword evidence="10 11" id="KW-0694">RNA-binding</keyword>